<keyword evidence="3" id="KW-1185">Reference proteome</keyword>
<dbReference type="Proteomes" id="UP001221686">
    <property type="component" value="Unassembled WGS sequence"/>
</dbReference>
<proteinExistence type="predicted"/>
<accession>A0ABT5E6A1</accession>
<protein>
    <submittedName>
        <fullName evidence="2">DUF488 family protein</fullName>
    </submittedName>
</protein>
<evidence type="ECO:0000259" key="1">
    <source>
        <dbReference type="Pfam" id="PF22751"/>
    </source>
</evidence>
<evidence type="ECO:0000313" key="3">
    <source>
        <dbReference type="Proteomes" id="UP001221686"/>
    </source>
</evidence>
<comment type="caution">
    <text evidence="2">The sequence shown here is derived from an EMBL/GenBank/DDBJ whole genome shotgun (WGS) entry which is preliminary data.</text>
</comment>
<dbReference type="PANTHER" id="PTHR36849:SF1">
    <property type="entry name" value="CYTOPLASMIC PROTEIN"/>
    <property type="match status" value="1"/>
</dbReference>
<dbReference type="InterPro" id="IPR052552">
    <property type="entry name" value="YeaO-like"/>
</dbReference>
<feature type="domain" description="DUF488" evidence="1">
    <location>
        <begin position="14"/>
        <end position="134"/>
    </location>
</feature>
<name>A0ABT5E6A1_9BACT</name>
<dbReference type="InterPro" id="IPR054495">
    <property type="entry name" value="DUF488-N3a"/>
</dbReference>
<dbReference type="PANTHER" id="PTHR36849">
    <property type="entry name" value="CYTOPLASMIC PROTEIN-RELATED"/>
    <property type="match status" value="1"/>
</dbReference>
<dbReference type="RefSeq" id="WP_272089889.1">
    <property type="nucleotide sequence ID" value="NZ_JAQNDL010000003.1"/>
</dbReference>
<evidence type="ECO:0000313" key="2">
    <source>
        <dbReference type="EMBL" id="MDC0721386.1"/>
    </source>
</evidence>
<dbReference type="Pfam" id="PF22751">
    <property type="entry name" value="DUF488-N3a"/>
    <property type="match status" value="1"/>
</dbReference>
<reference evidence="2 3" key="1">
    <citation type="submission" date="2022-11" db="EMBL/GenBank/DDBJ databases">
        <title>Minimal conservation of predation-associated metabolite biosynthetic gene clusters underscores biosynthetic potential of Myxococcota including descriptions for ten novel species: Archangium lansinium sp. nov., Myxococcus landrumus sp. nov., Nannocystis bai.</title>
        <authorList>
            <person name="Ahearne A."/>
            <person name="Stevens C."/>
            <person name="Dowd S."/>
        </authorList>
    </citation>
    <scope>NUCLEOTIDE SEQUENCE [LARGE SCALE GENOMIC DNA]</scope>
    <source>
        <strain evidence="2 3">BB15-2</strain>
    </source>
</reference>
<dbReference type="EMBL" id="JAQNDL010000003">
    <property type="protein sequence ID" value="MDC0721386.1"/>
    <property type="molecule type" value="Genomic_DNA"/>
</dbReference>
<sequence length="137" mass="15851">MTAALDMRGRAGEIHTRRWNDRAHRGEGTRILVCRYRPRGVRHEDETWDEWIKEVSPSPELLAAFHGKQQAPISDRMFRRRYRSEMRHEPAHAQVLALAERVAAGETITLLCSSACFDADRCHRTMLRELLLEATGE</sequence>
<gene>
    <name evidence="2" type="ORF">POL25_31045</name>
</gene>
<organism evidence="2 3">
    <name type="scientific">Nannocystis bainbridge</name>
    <dbReference type="NCBI Taxonomy" id="2995303"/>
    <lineage>
        <taxon>Bacteria</taxon>
        <taxon>Pseudomonadati</taxon>
        <taxon>Myxococcota</taxon>
        <taxon>Polyangia</taxon>
        <taxon>Nannocystales</taxon>
        <taxon>Nannocystaceae</taxon>
        <taxon>Nannocystis</taxon>
    </lineage>
</organism>